<protein>
    <submittedName>
        <fullName evidence="1">Uncharacterized protein</fullName>
    </submittedName>
</protein>
<reference evidence="1" key="1">
    <citation type="journal article" date="2014" name="Front. Microbiol.">
        <title>High frequency of phylogenetically diverse reductive dehalogenase-homologous genes in deep subseafloor sedimentary metagenomes.</title>
        <authorList>
            <person name="Kawai M."/>
            <person name="Futagami T."/>
            <person name="Toyoda A."/>
            <person name="Takaki Y."/>
            <person name="Nishi S."/>
            <person name="Hori S."/>
            <person name="Arai W."/>
            <person name="Tsubouchi T."/>
            <person name="Morono Y."/>
            <person name="Uchiyama I."/>
            <person name="Ito T."/>
            <person name="Fujiyama A."/>
            <person name="Inagaki F."/>
            <person name="Takami H."/>
        </authorList>
    </citation>
    <scope>NUCLEOTIDE SEQUENCE</scope>
    <source>
        <strain evidence="1">Expedition CK06-06</strain>
    </source>
</reference>
<proteinExistence type="predicted"/>
<dbReference type="EMBL" id="BARV01005886">
    <property type="protein sequence ID" value="GAI04753.1"/>
    <property type="molecule type" value="Genomic_DNA"/>
</dbReference>
<evidence type="ECO:0000313" key="1">
    <source>
        <dbReference type="EMBL" id="GAI04753.1"/>
    </source>
</evidence>
<organism evidence="1">
    <name type="scientific">marine sediment metagenome</name>
    <dbReference type="NCBI Taxonomy" id="412755"/>
    <lineage>
        <taxon>unclassified sequences</taxon>
        <taxon>metagenomes</taxon>
        <taxon>ecological metagenomes</taxon>
    </lineage>
</organism>
<accession>X1KDL8</accession>
<name>X1KDL8_9ZZZZ</name>
<dbReference type="AlphaFoldDB" id="X1KDL8"/>
<sequence length="60" mass="6594">MYFRTGNLTLDPLNMKKRAFSLPAKTVKIVTPSLERDCTVIGAAMLALKDILKSPKVISS</sequence>
<comment type="caution">
    <text evidence="1">The sequence shown here is derived from an EMBL/GenBank/DDBJ whole genome shotgun (WGS) entry which is preliminary data.</text>
</comment>
<gene>
    <name evidence="1" type="ORF">S06H3_11975</name>
</gene>